<accession>A0A7W5EWI1</accession>
<feature type="domain" description="TauD/TfdA-like" evidence="2">
    <location>
        <begin position="125"/>
        <end position="213"/>
    </location>
</feature>
<dbReference type="Pfam" id="PF02668">
    <property type="entry name" value="TauD"/>
    <property type="match status" value="1"/>
</dbReference>
<dbReference type="Proteomes" id="UP000518892">
    <property type="component" value="Unassembled WGS sequence"/>
</dbReference>
<dbReference type="AlphaFoldDB" id="A0A7W5EWI1"/>
<evidence type="ECO:0000313" key="3">
    <source>
        <dbReference type="EMBL" id="MBB3231961.1"/>
    </source>
</evidence>
<reference evidence="3 4" key="1">
    <citation type="submission" date="2020-08" db="EMBL/GenBank/DDBJ databases">
        <title>Genomic Encyclopedia of Type Strains, Phase III (KMG-III): the genomes of soil and plant-associated and newly described type strains.</title>
        <authorList>
            <person name="Whitman W."/>
        </authorList>
    </citation>
    <scope>NUCLEOTIDE SEQUENCE [LARGE SCALE GENOMIC DNA]</scope>
    <source>
        <strain evidence="3 4">CECT 7744</strain>
    </source>
</reference>
<gene>
    <name evidence="3" type="ORF">FHR97_002824</name>
</gene>
<organism evidence="3 4">
    <name type="scientific">Halomonas stenophila</name>
    <dbReference type="NCBI Taxonomy" id="795312"/>
    <lineage>
        <taxon>Bacteria</taxon>
        <taxon>Pseudomonadati</taxon>
        <taxon>Pseudomonadota</taxon>
        <taxon>Gammaproteobacteria</taxon>
        <taxon>Oceanospirillales</taxon>
        <taxon>Halomonadaceae</taxon>
        <taxon>Halomonas</taxon>
    </lineage>
</organism>
<evidence type="ECO:0000256" key="1">
    <source>
        <dbReference type="ARBA" id="ARBA00023002"/>
    </source>
</evidence>
<proteinExistence type="predicted"/>
<dbReference type="InterPro" id="IPR003819">
    <property type="entry name" value="TauD/TfdA-like"/>
</dbReference>
<name>A0A7W5EWI1_9GAMM</name>
<dbReference type="EMBL" id="JACHXR010000008">
    <property type="protein sequence ID" value="MBB3231961.1"/>
    <property type="molecule type" value="Genomic_DNA"/>
</dbReference>
<comment type="caution">
    <text evidence="3">The sequence shown here is derived from an EMBL/GenBank/DDBJ whole genome shotgun (WGS) entry which is preliminary data.</text>
</comment>
<dbReference type="RefSeq" id="WP_425486090.1">
    <property type="nucleotide sequence ID" value="NZ_JACHXR010000008.1"/>
</dbReference>
<dbReference type="Gene3D" id="3.60.130.10">
    <property type="entry name" value="Clavaminate synthase-like"/>
    <property type="match status" value="1"/>
</dbReference>
<dbReference type="SUPFAM" id="SSF51197">
    <property type="entry name" value="Clavaminate synthase-like"/>
    <property type="match status" value="1"/>
</dbReference>
<dbReference type="InterPro" id="IPR042098">
    <property type="entry name" value="TauD-like_sf"/>
</dbReference>
<evidence type="ECO:0000313" key="4">
    <source>
        <dbReference type="Proteomes" id="UP000518892"/>
    </source>
</evidence>
<protein>
    <recommendedName>
        <fullName evidence="2">TauD/TfdA-like domain-containing protein</fullName>
    </recommendedName>
</protein>
<sequence length="216" mass="24647">MLSSLKEKGWWKGKCRGLNIDDDLLQIASHLGQPIGARRRRSVVEVLKPQSSSFAHDNSLSAQYQLSSFPFHVDTAHWPTPCRYIVMGCKSSGICGRETHLIDWELLQLKHSDINLLKNAVFLVKDGRRSFYSSIVSDNNPFIRYDIGCMHTTDRDSEIALQVLNSAFDNAKKIDIEWKENDILVLDNWRMLHGRSSSSNAFGMNSSRELHRVLTK</sequence>
<evidence type="ECO:0000259" key="2">
    <source>
        <dbReference type="Pfam" id="PF02668"/>
    </source>
</evidence>
<dbReference type="GO" id="GO:0016706">
    <property type="term" value="F:2-oxoglutarate-dependent dioxygenase activity"/>
    <property type="evidence" value="ECO:0007669"/>
    <property type="project" value="UniProtKB-ARBA"/>
</dbReference>
<keyword evidence="1" id="KW-0560">Oxidoreductase</keyword>
<keyword evidence="4" id="KW-1185">Reference proteome</keyword>